<dbReference type="SUPFAM" id="SSF52091">
    <property type="entry name" value="SpoIIaa-like"/>
    <property type="match status" value="1"/>
</dbReference>
<dbReference type="Proteomes" id="UP001164963">
    <property type="component" value="Chromosome"/>
</dbReference>
<organism evidence="1 2">
    <name type="scientific">Streptomyces drozdowiczii</name>
    <dbReference type="NCBI Taxonomy" id="202862"/>
    <lineage>
        <taxon>Bacteria</taxon>
        <taxon>Bacillati</taxon>
        <taxon>Actinomycetota</taxon>
        <taxon>Actinomycetes</taxon>
        <taxon>Kitasatosporales</taxon>
        <taxon>Streptomycetaceae</taxon>
        <taxon>Streptomyces</taxon>
    </lineage>
</organism>
<name>A0ABY6Q0M6_9ACTN</name>
<evidence type="ECO:0000313" key="1">
    <source>
        <dbReference type="EMBL" id="UZK57956.1"/>
    </source>
</evidence>
<evidence type="ECO:0000313" key="2">
    <source>
        <dbReference type="Proteomes" id="UP001164963"/>
    </source>
</evidence>
<evidence type="ECO:0008006" key="3">
    <source>
        <dbReference type="Google" id="ProtNLM"/>
    </source>
</evidence>
<sequence length="109" mass="11694">MNITTVINGTFARITPSGDIDADSLAPLHTAVGALSPHVSDLQWDLHHTLFMDVSGLHLLLPQQLADPIQHITVVRLCPQPARLLLLAADLRPGIFDLARLLPAAPVGD</sequence>
<dbReference type="InterPro" id="IPR036513">
    <property type="entry name" value="STAS_dom_sf"/>
</dbReference>
<accession>A0ABY6Q0M6</accession>
<keyword evidence="2" id="KW-1185">Reference proteome</keyword>
<gene>
    <name evidence="1" type="ORF">NEH16_31155</name>
</gene>
<reference evidence="1" key="1">
    <citation type="journal article" date="2022" name="Front. Microbiol.">
        <title>Mirubactin C rescues the lethal effect of cell wall biosynthesis mutations in Bacillus subtilis.</title>
        <authorList>
            <person name="Kepplinger B."/>
            <person name="Wen X."/>
            <person name="Tyler A.R."/>
            <person name="Kim B.Y."/>
            <person name="Brown J."/>
            <person name="Banks P."/>
            <person name="Dashti Y."/>
            <person name="Mackenzie E.S."/>
            <person name="Wills C."/>
            <person name="Kawai Y."/>
            <person name="Waldron K.J."/>
            <person name="Allenby N.E.E."/>
            <person name="Wu L.J."/>
            <person name="Hall M.J."/>
            <person name="Errington J."/>
        </authorList>
    </citation>
    <scope>NUCLEOTIDE SEQUENCE</scope>
    <source>
        <strain evidence="1">MDA8-470</strain>
    </source>
</reference>
<proteinExistence type="predicted"/>
<dbReference type="EMBL" id="CP098740">
    <property type="protein sequence ID" value="UZK57956.1"/>
    <property type="molecule type" value="Genomic_DNA"/>
</dbReference>
<dbReference type="RefSeq" id="WP_265546467.1">
    <property type="nucleotide sequence ID" value="NZ_CP098740.1"/>
</dbReference>
<protein>
    <recommendedName>
        <fullName evidence="3">STAS domain-containing protein</fullName>
    </recommendedName>
</protein>
<dbReference type="Gene3D" id="3.30.750.24">
    <property type="entry name" value="STAS domain"/>
    <property type="match status" value="1"/>
</dbReference>